<keyword evidence="1" id="KW-0812">Transmembrane</keyword>
<sequence>MPRELAERPNMVILVAALLLLGVVLGAVVQIPLPLTIALAAAIGCWLLIFAVRERLGAHRRSH</sequence>
<accession>A0ABV2U6R3</accession>
<evidence type="ECO:0000313" key="3">
    <source>
        <dbReference type="Proteomes" id="UP001550044"/>
    </source>
</evidence>
<evidence type="ECO:0000256" key="1">
    <source>
        <dbReference type="SAM" id="Phobius"/>
    </source>
</evidence>
<organism evidence="2 3">
    <name type="scientific">Streptomyces sp. 900116325</name>
    <dbReference type="NCBI Taxonomy" id="3154295"/>
    <lineage>
        <taxon>Bacteria</taxon>
        <taxon>Bacillati</taxon>
        <taxon>Actinomycetota</taxon>
        <taxon>Actinomycetes</taxon>
        <taxon>Kitasatosporales</taxon>
        <taxon>Streptomycetaceae</taxon>
        <taxon>Streptomyces</taxon>
    </lineage>
</organism>
<dbReference type="EMBL" id="JBEXIP010000007">
    <property type="protein sequence ID" value="MET8433541.1"/>
    <property type="molecule type" value="Genomic_DNA"/>
</dbReference>
<dbReference type="RefSeq" id="WP_158716029.1">
    <property type="nucleotide sequence ID" value="NZ_JBEOSG010000002.1"/>
</dbReference>
<evidence type="ECO:0000313" key="2">
    <source>
        <dbReference type="EMBL" id="MET8433541.1"/>
    </source>
</evidence>
<dbReference type="Proteomes" id="UP001550044">
    <property type="component" value="Unassembled WGS sequence"/>
</dbReference>
<gene>
    <name evidence="2" type="ORF">ABZV61_12190</name>
</gene>
<keyword evidence="1" id="KW-1133">Transmembrane helix</keyword>
<name>A0ABV2U6R3_9ACTN</name>
<protein>
    <submittedName>
        <fullName evidence="2">Uncharacterized protein</fullName>
    </submittedName>
</protein>
<reference evidence="2 3" key="1">
    <citation type="submission" date="2024-06" db="EMBL/GenBank/DDBJ databases">
        <title>The Natural Products Discovery Center: Release of the First 8490 Sequenced Strains for Exploring Actinobacteria Biosynthetic Diversity.</title>
        <authorList>
            <person name="Kalkreuter E."/>
            <person name="Kautsar S.A."/>
            <person name="Yang D."/>
            <person name="Bader C.D."/>
            <person name="Teijaro C.N."/>
            <person name="Fluegel L."/>
            <person name="Davis C.M."/>
            <person name="Simpson J.R."/>
            <person name="Lauterbach L."/>
            <person name="Steele A.D."/>
            <person name="Gui C."/>
            <person name="Meng S."/>
            <person name="Li G."/>
            <person name="Viehrig K."/>
            <person name="Ye F."/>
            <person name="Su P."/>
            <person name="Kiefer A.F."/>
            <person name="Nichols A."/>
            <person name="Cepeda A.J."/>
            <person name="Yan W."/>
            <person name="Fan B."/>
            <person name="Jiang Y."/>
            <person name="Adhikari A."/>
            <person name="Zheng C.-J."/>
            <person name="Schuster L."/>
            <person name="Cowan T.M."/>
            <person name="Smanski M.J."/>
            <person name="Chevrette M.G."/>
            <person name="De Carvalho L.P.S."/>
            <person name="Shen B."/>
        </authorList>
    </citation>
    <scope>NUCLEOTIDE SEQUENCE [LARGE SCALE GENOMIC DNA]</scope>
    <source>
        <strain evidence="2 3">NPDC005137</strain>
    </source>
</reference>
<keyword evidence="3" id="KW-1185">Reference proteome</keyword>
<proteinExistence type="predicted"/>
<keyword evidence="1" id="KW-0472">Membrane</keyword>
<feature type="transmembrane region" description="Helical" evidence="1">
    <location>
        <begin position="36"/>
        <end position="52"/>
    </location>
</feature>
<comment type="caution">
    <text evidence="2">The sequence shown here is derived from an EMBL/GenBank/DDBJ whole genome shotgun (WGS) entry which is preliminary data.</text>
</comment>